<dbReference type="Gene3D" id="3.30.930.10">
    <property type="entry name" value="Bira Bifunctional Protein, Domain 2"/>
    <property type="match status" value="1"/>
</dbReference>
<keyword evidence="8" id="KW-0547">Nucleotide-binding</keyword>
<evidence type="ECO:0000256" key="3">
    <source>
        <dbReference type="ARBA" id="ARBA00008226"/>
    </source>
</evidence>
<dbReference type="FunFam" id="3.10.20.30:FF:000006">
    <property type="entry name" value="Threonine--tRNA ligase, cytoplasmic"/>
    <property type="match status" value="1"/>
</dbReference>
<dbReference type="GO" id="GO:0006435">
    <property type="term" value="P:threonyl-tRNA aminoacylation"/>
    <property type="evidence" value="ECO:0007669"/>
    <property type="project" value="InterPro"/>
</dbReference>
<evidence type="ECO:0000313" key="19">
    <source>
        <dbReference type="EMBL" id="KRX48697.1"/>
    </source>
</evidence>
<dbReference type="InterPro" id="IPR012676">
    <property type="entry name" value="TGS-like"/>
</dbReference>
<evidence type="ECO:0000256" key="16">
    <source>
        <dbReference type="SAM" id="Phobius"/>
    </source>
</evidence>
<dbReference type="Gene3D" id="3.30.980.10">
    <property type="entry name" value="Threonyl-trna Synthetase, Chain A, domain 2"/>
    <property type="match status" value="1"/>
</dbReference>
<feature type="non-terminal residue" evidence="19">
    <location>
        <position position="1"/>
    </location>
</feature>
<keyword evidence="9" id="KW-0067">ATP-binding</keyword>
<dbReference type="EMBL" id="JYDJ01000025">
    <property type="protein sequence ID" value="KRX48697.1"/>
    <property type="molecule type" value="Genomic_DNA"/>
</dbReference>
<comment type="caution">
    <text evidence="19">The sequence shown here is derived from an EMBL/GenBank/DDBJ whole genome shotgun (WGS) entry which is preliminary data.</text>
</comment>
<comment type="catalytic activity">
    <reaction evidence="15">
        <text>tRNA(Thr) + L-threonine + ATP = L-threonyl-tRNA(Thr) + AMP + diphosphate + H(+)</text>
        <dbReference type="Rhea" id="RHEA:24624"/>
        <dbReference type="Rhea" id="RHEA-COMP:9670"/>
        <dbReference type="Rhea" id="RHEA-COMP:9704"/>
        <dbReference type="ChEBI" id="CHEBI:15378"/>
        <dbReference type="ChEBI" id="CHEBI:30616"/>
        <dbReference type="ChEBI" id="CHEBI:33019"/>
        <dbReference type="ChEBI" id="CHEBI:57926"/>
        <dbReference type="ChEBI" id="CHEBI:78442"/>
        <dbReference type="ChEBI" id="CHEBI:78534"/>
        <dbReference type="ChEBI" id="CHEBI:456215"/>
        <dbReference type="EC" id="6.1.1.3"/>
    </reaction>
</comment>
<dbReference type="InterPro" id="IPR013057">
    <property type="entry name" value="AA_transpt_TM"/>
</dbReference>
<evidence type="ECO:0000256" key="2">
    <source>
        <dbReference type="ARBA" id="ARBA00004496"/>
    </source>
</evidence>
<comment type="similarity">
    <text evidence="3">Belongs to the class-II aminoacyl-tRNA synthetase family.</text>
</comment>
<evidence type="ECO:0000313" key="20">
    <source>
        <dbReference type="Proteomes" id="UP000055048"/>
    </source>
</evidence>
<keyword evidence="10" id="KW-0648">Protein biosynthesis</keyword>
<dbReference type="Proteomes" id="UP000055048">
    <property type="component" value="Unassembled WGS sequence"/>
</dbReference>
<dbReference type="Pfam" id="PF07973">
    <property type="entry name" value="tRNA_SAD"/>
    <property type="match status" value="1"/>
</dbReference>
<feature type="transmembrane region" description="Helical" evidence="16">
    <location>
        <begin position="1134"/>
        <end position="1159"/>
    </location>
</feature>
<feature type="transmembrane region" description="Helical" evidence="16">
    <location>
        <begin position="1179"/>
        <end position="1201"/>
    </location>
</feature>
<dbReference type="Gene3D" id="3.40.50.800">
    <property type="entry name" value="Anticodon-binding domain"/>
    <property type="match status" value="1"/>
</dbReference>
<dbReference type="SMART" id="SM00863">
    <property type="entry name" value="tRNA_SAD"/>
    <property type="match status" value="1"/>
</dbReference>
<dbReference type="InterPro" id="IPR012947">
    <property type="entry name" value="tRNA_SAD"/>
</dbReference>
<dbReference type="Pfam" id="PF03129">
    <property type="entry name" value="HGTP_anticodon"/>
    <property type="match status" value="1"/>
</dbReference>
<dbReference type="STRING" id="144512.A0A0V0UBL7"/>
<evidence type="ECO:0000256" key="4">
    <source>
        <dbReference type="ARBA" id="ARBA00013163"/>
    </source>
</evidence>
<dbReference type="PROSITE" id="PS50862">
    <property type="entry name" value="AA_TRNA_LIGASE_II"/>
    <property type="match status" value="1"/>
</dbReference>
<dbReference type="SUPFAM" id="SSF52954">
    <property type="entry name" value="Class II aaRS ABD-related"/>
    <property type="match status" value="1"/>
</dbReference>
<evidence type="ECO:0000256" key="15">
    <source>
        <dbReference type="ARBA" id="ARBA00049515"/>
    </source>
</evidence>
<keyword evidence="5" id="KW-0963">Cytoplasm</keyword>
<dbReference type="GO" id="GO:0005739">
    <property type="term" value="C:mitochondrion"/>
    <property type="evidence" value="ECO:0007669"/>
    <property type="project" value="TreeGrafter"/>
</dbReference>
<dbReference type="PANTHER" id="PTHR11451:SF46">
    <property type="entry name" value="THREONINE--TRNA LIGASE"/>
    <property type="match status" value="1"/>
</dbReference>
<dbReference type="PROSITE" id="PS51880">
    <property type="entry name" value="TGS"/>
    <property type="match status" value="1"/>
</dbReference>
<evidence type="ECO:0000259" key="17">
    <source>
        <dbReference type="PROSITE" id="PS50862"/>
    </source>
</evidence>
<organism evidence="19 20">
    <name type="scientific">Trichinella murrelli</name>
    <dbReference type="NCBI Taxonomy" id="144512"/>
    <lineage>
        <taxon>Eukaryota</taxon>
        <taxon>Metazoa</taxon>
        <taxon>Ecdysozoa</taxon>
        <taxon>Nematoda</taxon>
        <taxon>Enoplea</taxon>
        <taxon>Dorylaimia</taxon>
        <taxon>Trichinellida</taxon>
        <taxon>Trichinellidae</taxon>
        <taxon>Trichinella</taxon>
    </lineage>
</organism>
<dbReference type="GO" id="GO:0004829">
    <property type="term" value="F:threonine-tRNA ligase activity"/>
    <property type="evidence" value="ECO:0007669"/>
    <property type="project" value="UniProtKB-EC"/>
</dbReference>
<evidence type="ECO:0000256" key="13">
    <source>
        <dbReference type="ARBA" id="ARBA00023146"/>
    </source>
</evidence>
<reference evidence="19 20" key="1">
    <citation type="submission" date="2015-01" db="EMBL/GenBank/DDBJ databases">
        <title>Evolution of Trichinella species and genotypes.</title>
        <authorList>
            <person name="Korhonen P.K."/>
            <person name="Edoardo P."/>
            <person name="Giuseppe L.R."/>
            <person name="Gasser R.B."/>
        </authorList>
    </citation>
    <scope>NUCLEOTIDE SEQUENCE [LARGE SCALE GENOMIC DNA]</scope>
    <source>
        <strain evidence="19">ISS417</strain>
    </source>
</reference>
<dbReference type="FunFam" id="3.30.980.10:FF:000003">
    <property type="entry name" value="Threonine--tRNA ligase, cytoplasmic"/>
    <property type="match status" value="1"/>
</dbReference>
<feature type="transmembrane region" description="Helical" evidence="16">
    <location>
        <begin position="1035"/>
        <end position="1055"/>
    </location>
</feature>
<dbReference type="FunFam" id="3.30.930.10:FF:000019">
    <property type="entry name" value="Threonine--tRNA ligase"/>
    <property type="match status" value="1"/>
</dbReference>
<feature type="transmembrane region" description="Helical" evidence="16">
    <location>
        <begin position="1067"/>
        <end position="1084"/>
    </location>
</feature>
<keyword evidence="7 16" id="KW-0812">Transmembrane</keyword>
<evidence type="ECO:0000256" key="7">
    <source>
        <dbReference type="ARBA" id="ARBA00022692"/>
    </source>
</evidence>
<dbReference type="EC" id="6.1.1.3" evidence="4"/>
<dbReference type="OrthoDB" id="5423599at2759"/>
<feature type="transmembrane region" description="Helical" evidence="16">
    <location>
        <begin position="1285"/>
        <end position="1313"/>
    </location>
</feature>
<evidence type="ECO:0000256" key="1">
    <source>
        <dbReference type="ARBA" id="ARBA00004370"/>
    </source>
</evidence>
<dbReference type="HAMAP" id="MF_00184">
    <property type="entry name" value="Thr_tRNA_synth"/>
    <property type="match status" value="1"/>
</dbReference>
<dbReference type="CDD" id="cd00860">
    <property type="entry name" value="ThrRS_anticodon"/>
    <property type="match status" value="1"/>
</dbReference>
<dbReference type="InterPro" id="IPR033728">
    <property type="entry name" value="ThrRS_core"/>
</dbReference>
<dbReference type="InterPro" id="IPR004154">
    <property type="entry name" value="Anticodon-bd"/>
</dbReference>
<dbReference type="SUPFAM" id="SSF55681">
    <property type="entry name" value="Class II aaRS and biotin synthetases"/>
    <property type="match status" value="1"/>
</dbReference>
<dbReference type="FunFam" id="3.40.50.800:FF:000003">
    <property type="entry name" value="Threonine--tRNA ligase 2, cytoplasmic"/>
    <property type="match status" value="1"/>
</dbReference>
<name>A0A0V0UBL7_9BILA</name>
<proteinExistence type="inferred from homology"/>
<dbReference type="PRINTS" id="PR01047">
    <property type="entry name" value="TRNASYNTHTHR"/>
</dbReference>
<keyword evidence="20" id="KW-1185">Reference proteome</keyword>
<dbReference type="InterPro" id="IPR006195">
    <property type="entry name" value="aa-tRNA-synth_II"/>
</dbReference>
<dbReference type="Pfam" id="PF02824">
    <property type="entry name" value="TGS"/>
    <property type="match status" value="1"/>
</dbReference>
<evidence type="ECO:0000256" key="9">
    <source>
        <dbReference type="ARBA" id="ARBA00022840"/>
    </source>
</evidence>
<dbReference type="PANTHER" id="PTHR11451">
    <property type="entry name" value="THREONINE-TRNA LIGASE"/>
    <property type="match status" value="1"/>
</dbReference>
<dbReference type="InterPro" id="IPR018163">
    <property type="entry name" value="Thr/Ala-tRNA-synth_IIc_edit"/>
</dbReference>
<gene>
    <name evidence="19" type="primary">trs-1</name>
    <name evidence="19" type="ORF">T05_10592</name>
</gene>
<evidence type="ECO:0000256" key="10">
    <source>
        <dbReference type="ARBA" id="ARBA00022917"/>
    </source>
</evidence>
<sequence>LSTTVLLVGSRFRHLFFRRHIFYSSYNLKNIIPMEQEHSTLESMMAKMDFGNKLDVEMNPWPDFIQRRLDLWAKYMKNYNDELAKKQSEPITVTLPDGKEIEAVSWRTSPLDIMTKLNMGGRPIVSKVDGVLWDLERPLEKSCNLQFLLFDDDEGKQVFWHSTAHVLGEAAERLFGCCLCYGPPIENGFYYDMFMDDRTVTAEDMDKLEKIMKAAIDGKQRFERLELKKEELMEMFKYNPFKLRILENKVKTPTTTAYRCGPLIDLCRGPHVRHTGLLNSFKITKNSSTFWEGDSSMESLQRVYGVSFPNSKQLKLWEKMREEAASRDHRKLGRQQELFIFHELSPGSAFFFPRGAYIYNTLVEFLRKQYRKRGFREVITPNIYNSRLWETSGHWQHYAKNMFKIEIEKELFGLKPMNCPGHCLMFATGLRTYKELPLRFADFGVLHRQLSGALSGLTRVRRFQQDDAHIFCRQDQIASEIEGCLDFLRFVYETLGFSMKLYLSTRPDDFMGDVKTWDEAEAQLQCALEKFKLPWTLNAGDGAFYGPKIDIIVLDAMQRQHQCATIQLDFQLPVRFDLHYVDENHVKQRPVIIHRAVLGSIERMIAVLTENFAGKWPFWLSPRQAMVIPVHPEFDDYALQVQQKIFDAGFECDVDVDASDTMKKKIRNAQLGKWNFILVVGAKEKENSSVNIRTRDNAVLGEYSLEKLIEKFNFLKENYILKIYLFVWFGVIVVVTYVKFVNSNNYSSWLHCIADNNTKSSSAIKSAKQASRIYNKQLKFLDAALFRNSDAVRCSWFCMFNLKTVDNCQVITAQAHFSYSITSRFIVTMKSVQLLKYSSTLDDDDYDSAESSSLQNKIIEQFSLSEVKKSNDNKNCEKLKIDDDSAVQNEEEIFKWLNEQRSTFTYGLSDDQALTNLIKSTVGTGVLAVPEAFSNAGLWFGLIFLIFTVIINLCCLRILVRTSQMMCLRSGKAAVDYGTLAELSVFHGPKPLRRFKRHAKFLVNISLAFSQLGMCSVYFVFIAEHIKQTVEVQNTFSLATYMAFLLPLFLALCSIRHLKYLAIPSTLANLVYCVAFVITFQYIFQELPSWRRLPSIQSLDRLPLAFGSLMFAFSAAGTILPIENKTKFPKSMNAWNGVLNTSCALSTILYIAVGFYGYIRFGSDVAGSITLNLPKDEPLYKAVKLMVSFVVSISYPMQFYVPMDIVILKLQQTIDRPGLRLAAEYAIRYTLVLITFTFAELVPHLGLFISLVGALTTSALTFIFPPIIEILCEYRGSVHNRRWQLLVFGNLLICLFGMVGLLTGTITSIKAILHSFRVNE</sequence>
<keyword evidence="13" id="KW-0030">Aminoacyl-tRNA synthetase</keyword>
<evidence type="ECO:0000256" key="11">
    <source>
        <dbReference type="ARBA" id="ARBA00022989"/>
    </source>
</evidence>
<keyword evidence="12 16" id="KW-0472">Membrane</keyword>
<feature type="transmembrane region" description="Helical" evidence="16">
    <location>
        <begin position="1104"/>
        <end position="1122"/>
    </location>
</feature>
<dbReference type="SUPFAM" id="SSF81271">
    <property type="entry name" value="TGS-like"/>
    <property type="match status" value="1"/>
</dbReference>
<evidence type="ECO:0000256" key="8">
    <source>
        <dbReference type="ARBA" id="ARBA00022741"/>
    </source>
</evidence>
<evidence type="ECO:0000256" key="14">
    <source>
        <dbReference type="ARBA" id="ARBA00031900"/>
    </source>
</evidence>
<dbReference type="InterPro" id="IPR004095">
    <property type="entry name" value="TGS"/>
</dbReference>
<evidence type="ECO:0000256" key="12">
    <source>
        <dbReference type="ARBA" id="ARBA00023136"/>
    </source>
</evidence>
<feature type="domain" description="TGS" evidence="18">
    <location>
        <begin position="87"/>
        <end position="149"/>
    </location>
</feature>
<feature type="transmembrane region" description="Helical" evidence="16">
    <location>
        <begin position="938"/>
        <end position="960"/>
    </location>
</feature>
<dbReference type="Pfam" id="PF01490">
    <property type="entry name" value="Aa_trans"/>
    <property type="match status" value="1"/>
</dbReference>
<feature type="domain" description="Aminoacyl-transfer RNA synthetases class-II family profile" evidence="17">
    <location>
        <begin position="347"/>
        <end position="617"/>
    </location>
</feature>
<comment type="subcellular location">
    <subcellularLocation>
        <location evidence="2">Cytoplasm</location>
    </subcellularLocation>
    <subcellularLocation>
        <location evidence="1">Membrane</location>
    </subcellularLocation>
</comment>
<keyword evidence="6 19" id="KW-0436">Ligase</keyword>
<dbReference type="NCBIfam" id="TIGR00418">
    <property type="entry name" value="thrS"/>
    <property type="match status" value="1"/>
</dbReference>
<dbReference type="InterPro" id="IPR002320">
    <property type="entry name" value="Thr-tRNA-ligase_IIa"/>
</dbReference>
<dbReference type="CDD" id="cd01667">
    <property type="entry name" value="TGS_ThrRS"/>
    <property type="match status" value="1"/>
</dbReference>
<feature type="transmembrane region" description="Helical" evidence="16">
    <location>
        <begin position="1001"/>
        <end position="1023"/>
    </location>
</feature>
<dbReference type="SUPFAM" id="SSF55186">
    <property type="entry name" value="ThrRS/AlaRS common domain"/>
    <property type="match status" value="1"/>
</dbReference>
<dbReference type="Pfam" id="PF00587">
    <property type="entry name" value="tRNA-synt_2b"/>
    <property type="match status" value="1"/>
</dbReference>
<protein>
    <recommendedName>
        <fullName evidence="4">threonine--tRNA ligase</fullName>
        <ecNumber evidence="4">6.1.1.3</ecNumber>
    </recommendedName>
    <alternativeName>
        <fullName evidence="14">Threonyl-tRNA synthetase</fullName>
    </alternativeName>
</protein>
<keyword evidence="11 16" id="KW-1133">Transmembrane helix</keyword>
<dbReference type="InterPro" id="IPR047246">
    <property type="entry name" value="ThrRS_anticodon"/>
</dbReference>
<dbReference type="CDD" id="cd00771">
    <property type="entry name" value="ThrRS_core"/>
    <property type="match status" value="1"/>
</dbReference>
<evidence type="ECO:0000256" key="5">
    <source>
        <dbReference type="ARBA" id="ARBA00022490"/>
    </source>
</evidence>
<evidence type="ECO:0000256" key="6">
    <source>
        <dbReference type="ARBA" id="ARBA00022598"/>
    </source>
</evidence>
<dbReference type="GO" id="GO:0005524">
    <property type="term" value="F:ATP binding"/>
    <property type="evidence" value="ECO:0007669"/>
    <property type="project" value="UniProtKB-KW"/>
</dbReference>
<dbReference type="GO" id="GO:0016020">
    <property type="term" value="C:membrane"/>
    <property type="evidence" value="ECO:0007669"/>
    <property type="project" value="UniProtKB-SubCell"/>
</dbReference>
<dbReference type="InterPro" id="IPR036621">
    <property type="entry name" value="Anticodon-bd_dom_sf"/>
</dbReference>
<accession>A0A0V0UBL7</accession>
<dbReference type="Gene3D" id="3.10.20.30">
    <property type="match status" value="1"/>
</dbReference>
<dbReference type="InterPro" id="IPR012675">
    <property type="entry name" value="Beta-grasp_dom_sf"/>
</dbReference>
<dbReference type="InterPro" id="IPR002314">
    <property type="entry name" value="aa-tRNA-synt_IIb"/>
</dbReference>
<dbReference type="InterPro" id="IPR045864">
    <property type="entry name" value="aa-tRNA-synth_II/BPL/LPL"/>
</dbReference>
<evidence type="ECO:0000259" key="18">
    <source>
        <dbReference type="PROSITE" id="PS51880"/>
    </source>
</evidence>